<proteinExistence type="predicted"/>
<organism evidence="2 3">
    <name type="scientific">Allomyces macrogynus (strain ATCC 38327)</name>
    <name type="common">Allomyces javanicus var. macrogynus</name>
    <dbReference type="NCBI Taxonomy" id="578462"/>
    <lineage>
        <taxon>Eukaryota</taxon>
        <taxon>Fungi</taxon>
        <taxon>Fungi incertae sedis</taxon>
        <taxon>Blastocladiomycota</taxon>
        <taxon>Blastocladiomycetes</taxon>
        <taxon>Blastocladiales</taxon>
        <taxon>Blastocladiaceae</taxon>
        <taxon>Allomyces</taxon>
    </lineage>
</organism>
<reference evidence="2 3" key="1">
    <citation type="submission" date="2009-11" db="EMBL/GenBank/DDBJ databases">
        <title>Annotation of Allomyces macrogynus ATCC 38327.</title>
        <authorList>
            <consortium name="The Broad Institute Genome Sequencing Platform"/>
            <person name="Russ C."/>
            <person name="Cuomo C."/>
            <person name="Burger G."/>
            <person name="Gray M.W."/>
            <person name="Holland P.W.H."/>
            <person name="King N."/>
            <person name="Lang F.B.F."/>
            <person name="Roger A.J."/>
            <person name="Ruiz-Trillo I."/>
            <person name="Young S.K."/>
            <person name="Zeng Q."/>
            <person name="Gargeya S."/>
            <person name="Fitzgerald M."/>
            <person name="Haas B."/>
            <person name="Abouelleil A."/>
            <person name="Alvarado L."/>
            <person name="Arachchi H.M."/>
            <person name="Berlin A."/>
            <person name="Chapman S.B."/>
            <person name="Gearin G."/>
            <person name="Goldberg J."/>
            <person name="Griggs A."/>
            <person name="Gujja S."/>
            <person name="Hansen M."/>
            <person name="Heiman D."/>
            <person name="Howarth C."/>
            <person name="Larimer J."/>
            <person name="Lui A."/>
            <person name="MacDonald P.J.P."/>
            <person name="McCowen C."/>
            <person name="Montmayeur A."/>
            <person name="Murphy C."/>
            <person name="Neiman D."/>
            <person name="Pearson M."/>
            <person name="Priest M."/>
            <person name="Roberts A."/>
            <person name="Saif S."/>
            <person name="Shea T."/>
            <person name="Sisk P."/>
            <person name="Stolte C."/>
            <person name="Sykes S."/>
            <person name="Wortman J."/>
            <person name="Nusbaum C."/>
            <person name="Birren B."/>
        </authorList>
    </citation>
    <scope>NUCLEOTIDE SEQUENCE [LARGE SCALE GENOMIC DNA]</scope>
    <source>
        <strain evidence="2 3">ATCC 38327</strain>
    </source>
</reference>
<feature type="region of interest" description="Disordered" evidence="1">
    <location>
        <begin position="253"/>
        <end position="275"/>
    </location>
</feature>
<feature type="compositionally biased region" description="Basic and acidic residues" evidence="1">
    <location>
        <begin position="159"/>
        <end position="173"/>
    </location>
</feature>
<keyword evidence="3" id="KW-1185">Reference proteome</keyword>
<protein>
    <submittedName>
        <fullName evidence="2">Uncharacterized protein</fullName>
    </submittedName>
</protein>
<gene>
    <name evidence="2" type="ORF">AMAG_18629</name>
</gene>
<feature type="region of interest" description="Disordered" evidence="1">
    <location>
        <begin position="124"/>
        <end position="189"/>
    </location>
</feature>
<sequence>MDLPGVLIVPVSSIAAAAARVAPRLLVVVLLVPPSLRKIAGGRGSPLVLVAWVLASMLLEGACSLAALDVHGGVASAVYLVLWAALYGQWIAWTHDWSPETDVSAESAPETVADHFNASLPVESSLSADDQTATDSTEAAVPYSSLRNRHRRGRRRTLRPSDRDALLARRDESCSSSSSSSETSADDESGLATATVFHSFASIDWAPRTLPNCDIATRSFGGPRPVLSDEVGVAAPVPASIPLPASYASLFTTGAPSRSSRASPPDDQISEPLSPSRWLLHRQVDDEVVAAQLDEVDQLNLTSVDGRIEG</sequence>
<dbReference type="AlphaFoldDB" id="A0A0L0SG19"/>
<dbReference type="Proteomes" id="UP000054350">
    <property type="component" value="Unassembled WGS sequence"/>
</dbReference>
<dbReference type="VEuPathDB" id="FungiDB:AMAG_18629"/>
<feature type="compositionally biased region" description="Low complexity" evidence="1">
    <location>
        <begin position="174"/>
        <end position="183"/>
    </location>
</feature>
<feature type="compositionally biased region" description="Polar residues" evidence="1">
    <location>
        <begin position="124"/>
        <end position="137"/>
    </location>
</feature>
<feature type="compositionally biased region" description="Basic residues" evidence="1">
    <location>
        <begin position="147"/>
        <end position="158"/>
    </location>
</feature>
<dbReference type="EMBL" id="GG745338">
    <property type="protein sequence ID" value="KNE61446.1"/>
    <property type="molecule type" value="Genomic_DNA"/>
</dbReference>
<reference evidence="2 3" key="2">
    <citation type="submission" date="2009-11" db="EMBL/GenBank/DDBJ databases">
        <title>The Genome Sequence of Allomyces macrogynus strain ATCC 38327.</title>
        <authorList>
            <consortium name="The Broad Institute Genome Sequencing Platform"/>
            <person name="Russ C."/>
            <person name="Cuomo C."/>
            <person name="Shea T."/>
            <person name="Young S.K."/>
            <person name="Zeng Q."/>
            <person name="Koehrsen M."/>
            <person name="Haas B."/>
            <person name="Borodovsky M."/>
            <person name="Guigo R."/>
            <person name="Alvarado L."/>
            <person name="Berlin A."/>
            <person name="Borenstein D."/>
            <person name="Chen Z."/>
            <person name="Engels R."/>
            <person name="Freedman E."/>
            <person name="Gellesch M."/>
            <person name="Goldberg J."/>
            <person name="Griggs A."/>
            <person name="Gujja S."/>
            <person name="Heiman D."/>
            <person name="Hepburn T."/>
            <person name="Howarth C."/>
            <person name="Jen D."/>
            <person name="Larson L."/>
            <person name="Lewis B."/>
            <person name="Mehta T."/>
            <person name="Park D."/>
            <person name="Pearson M."/>
            <person name="Roberts A."/>
            <person name="Saif S."/>
            <person name="Shenoy N."/>
            <person name="Sisk P."/>
            <person name="Stolte C."/>
            <person name="Sykes S."/>
            <person name="Walk T."/>
            <person name="White J."/>
            <person name="Yandava C."/>
            <person name="Burger G."/>
            <person name="Gray M.W."/>
            <person name="Holland P.W.H."/>
            <person name="King N."/>
            <person name="Lang F.B.F."/>
            <person name="Roger A.J."/>
            <person name="Ruiz-Trillo I."/>
            <person name="Lander E."/>
            <person name="Nusbaum C."/>
        </authorList>
    </citation>
    <scope>NUCLEOTIDE SEQUENCE [LARGE SCALE GENOMIC DNA]</scope>
    <source>
        <strain evidence="2 3">ATCC 38327</strain>
    </source>
</reference>
<accession>A0A0L0SG19</accession>
<evidence type="ECO:0000256" key="1">
    <source>
        <dbReference type="SAM" id="MobiDB-lite"/>
    </source>
</evidence>
<evidence type="ECO:0000313" key="3">
    <source>
        <dbReference type="Proteomes" id="UP000054350"/>
    </source>
</evidence>
<evidence type="ECO:0000313" key="2">
    <source>
        <dbReference type="EMBL" id="KNE61446.1"/>
    </source>
</evidence>
<name>A0A0L0SG19_ALLM3</name>
<feature type="compositionally biased region" description="Low complexity" evidence="1">
    <location>
        <begin position="255"/>
        <end position="265"/>
    </location>
</feature>